<feature type="transmembrane region" description="Helical" evidence="8">
    <location>
        <begin position="234"/>
        <end position="257"/>
    </location>
</feature>
<keyword evidence="7 8" id="KW-0472">Membrane</keyword>
<feature type="transmembrane region" description="Helical" evidence="8">
    <location>
        <begin position="37"/>
        <end position="58"/>
    </location>
</feature>
<comment type="subcellular location">
    <subcellularLocation>
        <location evidence="1">Cell membrane</location>
        <topology evidence="1">Multi-pass membrane protein</topology>
    </subcellularLocation>
</comment>
<keyword evidence="6" id="KW-0406">Ion transport</keyword>
<evidence type="ECO:0000313" key="10">
    <source>
        <dbReference type="Proteomes" id="UP001595379"/>
    </source>
</evidence>
<feature type="transmembrane region" description="Helical" evidence="8">
    <location>
        <begin position="12"/>
        <end position="31"/>
    </location>
</feature>
<evidence type="ECO:0000256" key="5">
    <source>
        <dbReference type="ARBA" id="ARBA00022989"/>
    </source>
</evidence>
<feature type="transmembrane region" description="Helical" evidence="8">
    <location>
        <begin position="316"/>
        <end position="338"/>
    </location>
</feature>
<name>A0ABV6ZT25_9PROT</name>
<dbReference type="RefSeq" id="WP_343163705.1">
    <property type="nucleotide sequence ID" value="NZ_JBHRSV010000001.1"/>
</dbReference>
<feature type="transmembrane region" description="Helical" evidence="8">
    <location>
        <begin position="70"/>
        <end position="93"/>
    </location>
</feature>
<dbReference type="PANTHER" id="PTHR32024">
    <property type="entry name" value="TRK SYSTEM POTASSIUM UPTAKE PROTEIN TRKG-RELATED"/>
    <property type="match status" value="1"/>
</dbReference>
<feature type="transmembrane region" description="Helical" evidence="8">
    <location>
        <begin position="127"/>
        <end position="152"/>
    </location>
</feature>
<evidence type="ECO:0000256" key="6">
    <source>
        <dbReference type="ARBA" id="ARBA00023065"/>
    </source>
</evidence>
<gene>
    <name evidence="9" type="ORF">ACFOOR_00505</name>
</gene>
<evidence type="ECO:0000313" key="9">
    <source>
        <dbReference type="EMBL" id="MFC2924580.1"/>
    </source>
</evidence>
<keyword evidence="4 8" id="KW-0812">Transmembrane</keyword>
<evidence type="ECO:0000256" key="7">
    <source>
        <dbReference type="ARBA" id="ARBA00023136"/>
    </source>
</evidence>
<keyword evidence="5 8" id="KW-1133">Transmembrane helix</keyword>
<evidence type="ECO:0000256" key="1">
    <source>
        <dbReference type="ARBA" id="ARBA00004651"/>
    </source>
</evidence>
<feature type="transmembrane region" description="Helical" evidence="8">
    <location>
        <begin position="442"/>
        <end position="466"/>
    </location>
</feature>
<keyword evidence="10" id="KW-1185">Reference proteome</keyword>
<keyword evidence="3" id="KW-1003">Cell membrane</keyword>
<reference evidence="10" key="1">
    <citation type="journal article" date="2019" name="Int. J. Syst. Evol. Microbiol.">
        <title>The Global Catalogue of Microorganisms (GCM) 10K type strain sequencing project: providing services to taxonomists for standard genome sequencing and annotation.</title>
        <authorList>
            <consortium name="The Broad Institute Genomics Platform"/>
            <consortium name="The Broad Institute Genome Sequencing Center for Infectious Disease"/>
            <person name="Wu L."/>
            <person name="Ma J."/>
        </authorList>
    </citation>
    <scope>NUCLEOTIDE SEQUENCE [LARGE SCALE GENOMIC DNA]</scope>
    <source>
        <strain evidence="10">KCTC 52487</strain>
    </source>
</reference>
<accession>A0ABV6ZT25</accession>
<dbReference type="Pfam" id="PF02386">
    <property type="entry name" value="TrkH"/>
    <property type="match status" value="2"/>
</dbReference>
<feature type="transmembrane region" description="Helical" evidence="8">
    <location>
        <begin position="184"/>
        <end position="214"/>
    </location>
</feature>
<proteinExistence type="predicted"/>
<dbReference type="EMBL" id="JBHRSV010000001">
    <property type="protein sequence ID" value="MFC2924580.1"/>
    <property type="molecule type" value="Genomic_DNA"/>
</dbReference>
<comment type="caution">
    <text evidence="9">The sequence shown here is derived from an EMBL/GenBank/DDBJ whole genome shotgun (WGS) entry which is preliminary data.</text>
</comment>
<dbReference type="Proteomes" id="UP001595379">
    <property type="component" value="Unassembled WGS sequence"/>
</dbReference>
<feature type="transmembrane region" description="Helical" evidence="8">
    <location>
        <begin position="376"/>
        <end position="398"/>
    </location>
</feature>
<protein>
    <submittedName>
        <fullName evidence="9">Potassium transporter TrkG</fullName>
    </submittedName>
</protein>
<evidence type="ECO:0000256" key="3">
    <source>
        <dbReference type="ARBA" id="ARBA00022475"/>
    </source>
</evidence>
<dbReference type="PANTHER" id="PTHR32024:SF3">
    <property type="entry name" value="TRK SYSTEM POTASSIUM UPTAKE PROTEIN"/>
    <property type="match status" value="1"/>
</dbReference>
<evidence type="ECO:0000256" key="8">
    <source>
        <dbReference type="SAM" id="Phobius"/>
    </source>
</evidence>
<sequence>MDSLAFLRPLGLSWIALGIFMIAASLLALVFSLMAAAVAYAVTALVPLLVGGVVALATSQSGTRTRSADVSAFVALAWAISPLFAAPAFALLVPEFTAMDAVFESYSALTTTGAILLAPDDAGREIVLWRCVMSFTGGFATLVFAAGLLAVLDRGAQQLRKTILLTIDPENVFSHLHVAAGRIFAVYALLTLGCFVLLLITGVPAFDALCLSLSVLSTGGYSPVGGPLTVHYPAMATVVLCGACLVASINIAVVWTFNRGHDWRPDPEMIGFFGLLFALWGISMVSVDAAHPFSTLAEAIFAITTTGFTASAESGFLPVAALFVALVGGSAASTTGGIKVSRFVLLWRQIFTDLGRLSHPSSVLNMRYRNKDARSGGFTALWTTVLAFVATVTISTVIGSALGDGFEQGWTASMAAIANAGPLFDRAEGGQSWAVFSTPNQILFIVVMVLGRLEIMAGAAALLAILRKD</sequence>
<organism evidence="9 10">
    <name type="scientific">Hyphobacterium vulgare</name>
    <dbReference type="NCBI Taxonomy" id="1736751"/>
    <lineage>
        <taxon>Bacteria</taxon>
        <taxon>Pseudomonadati</taxon>
        <taxon>Pseudomonadota</taxon>
        <taxon>Alphaproteobacteria</taxon>
        <taxon>Maricaulales</taxon>
        <taxon>Maricaulaceae</taxon>
        <taxon>Hyphobacterium</taxon>
    </lineage>
</organism>
<evidence type="ECO:0000256" key="2">
    <source>
        <dbReference type="ARBA" id="ARBA00022448"/>
    </source>
</evidence>
<keyword evidence="2" id="KW-0813">Transport</keyword>
<evidence type="ECO:0000256" key="4">
    <source>
        <dbReference type="ARBA" id="ARBA00022692"/>
    </source>
</evidence>
<dbReference type="InterPro" id="IPR003445">
    <property type="entry name" value="Cat_transpt"/>
</dbReference>
<feature type="transmembrane region" description="Helical" evidence="8">
    <location>
        <begin position="269"/>
        <end position="287"/>
    </location>
</feature>